<gene>
    <name evidence="2" type="ORF">BEN49_10800</name>
</gene>
<dbReference type="SUPFAM" id="SSF160574">
    <property type="entry name" value="BT0923-like"/>
    <property type="match status" value="1"/>
</dbReference>
<evidence type="ECO:0008006" key="4">
    <source>
        <dbReference type="Google" id="ProtNLM"/>
    </source>
</evidence>
<evidence type="ECO:0000313" key="2">
    <source>
        <dbReference type="EMBL" id="OGX87318.1"/>
    </source>
</evidence>
<name>A0A1G1T8W9_9BACT</name>
<keyword evidence="3" id="KW-1185">Reference proteome</keyword>
<proteinExistence type="predicted"/>
<sequence>MALTQWPRPNPPGRVSVGLKTLLLGALLLPGRAVHAQTMPDAEVPPLAYVALQQQYPQARHVTWRRVQDWYQASYTQGPARRLVRFSINGDVEATGQDLALGALPAPVRHVLATYYPTRTFCRAIEVTNARTGGLTYEMATCETAFSRTVTLTANGRKIPRVRPQ</sequence>
<keyword evidence="1" id="KW-0732">Signal</keyword>
<evidence type="ECO:0000313" key="3">
    <source>
        <dbReference type="Proteomes" id="UP000177506"/>
    </source>
</evidence>
<dbReference type="Proteomes" id="UP000177506">
    <property type="component" value="Unassembled WGS sequence"/>
</dbReference>
<comment type="caution">
    <text evidence="2">The sequence shown here is derived from an EMBL/GenBank/DDBJ whole genome shotgun (WGS) entry which is preliminary data.</text>
</comment>
<reference evidence="2 3" key="1">
    <citation type="submission" date="2016-08" db="EMBL/GenBank/DDBJ databases">
        <title>Hymenobacter coccineus sp. nov., Hymenobacter lapidarius sp. nov. and Hymenobacter glacialis sp. nov., isolated from Antarctic soil.</title>
        <authorList>
            <person name="Sedlacek I."/>
            <person name="Kralova S."/>
            <person name="Kyrova K."/>
            <person name="Maslanova I."/>
            <person name="Stankova E."/>
            <person name="Vrbovska V."/>
            <person name="Nemec M."/>
            <person name="Bartak M."/>
            <person name="Svec P."/>
            <person name="Busse H.-J."/>
            <person name="Pantucek R."/>
        </authorList>
    </citation>
    <scope>NUCLEOTIDE SEQUENCE [LARGE SCALE GENOMIC DNA]</scope>
    <source>
        <strain evidence="2 3">CCM 8649</strain>
    </source>
</reference>
<dbReference type="Gene3D" id="3.10.450.360">
    <property type="match status" value="1"/>
</dbReference>
<evidence type="ECO:0000256" key="1">
    <source>
        <dbReference type="SAM" id="SignalP"/>
    </source>
</evidence>
<feature type="signal peptide" evidence="1">
    <location>
        <begin position="1"/>
        <end position="36"/>
    </location>
</feature>
<dbReference type="AlphaFoldDB" id="A0A1G1T8W9"/>
<accession>A0A1G1T8W9</accession>
<organism evidence="2 3">
    <name type="scientific">Hymenobacter coccineus</name>
    <dbReference type="NCBI Taxonomy" id="1908235"/>
    <lineage>
        <taxon>Bacteria</taxon>
        <taxon>Pseudomonadati</taxon>
        <taxon>Bacteroidota</taxon>
        <taxon>Cytophagia</taxon>
        <taxon>Cytophagales</taxon>
        <taxon>Hymenobacteraceae</taxon>
        <taxon>Hymenobacter</taxon>
    </lineage>
</organism>
<protein>
    <recommendedName>
        <fullName evidence="4">Beta-lactamase-inhibitor-like PepSY-like domain-containing protein</fullName>
    </recommendedName>
</protein>
<dbReference type="EMBL" id="MDZA01000364">
    <property type="protein sequence ID" value="OGX87318.1"/>
    <property type="molecule type" value="Genomic_DNA"/>
</dbReference>
<feature type="chain" id="PRO_5009579080" description="Beta-lactamase-inhibitor-like PepSY-like domain-containing protein" evidence="1">
    <location>
        <begin position="37"/>
        <end position="165"/>
    </location>
</feature>